<dbReference type="EMBL" id="JAOYFC010000001">
    <property type="protein sequence ID" value="MCV6823297.1"/>
    <property type="molecule type" value="Genomic_DNA"/>
</dbReference>
<dbReference type="PANTHER" id="PTHR47755">
    <property type="entry name" value="CELL DIVISION PROTEIN FTSX"/>
    <property type="match status" value="1"/>
</dbReference>
<dbReference type="InterPro" id="IPR004513">
    <property type="entry name" value="FtsX"/>
</dbReference>
<evidence type="ECO:0000313" key="3">
    <source>
        <dbReference type="Proteomes" id="UP001208041"/>
    </source>
</evidence>
<organism evidence="2 3">
    <name type="scientific">Halocynthiibacter halioticoli</name>
    <dbReference type="NCBI Taxonomy" id="2986804"/>
    <lineage>
        <taxon>Bacteria</taxon>
        <taxon>Pseudomonadati</taxon>
        <taxon>Pseudomonadota</taxon>
        <taxon>Alphaproteobacteria</taxon>
        <taxon>Rhodobacterales</taxon>
        <taxon>Paracoccaceae</taxon>
        <taxon>Halocynthiibacter</taxon>
    </lineage>
</organism>
<evidence type="ECO:0000313" key="2">
    <source>
        <dbReference type="EMBL" id="MCV6823297.1"/>
    </source>
</evidence>
<dbReference type="GO" id="GO:0032153">
    <property type="term" value="C:cell division site"/>
    <property type="evidence" value="ECO:0007669"/>
    <property type="project" value="TreeGrafter"/>
</dbReference>
<keyword evidence="1" id="KW-1133">Transmembrane helix</keyword>
<dbReference type="AlphaFoldDB" id="A0AAE3IW56"/>
<feature type="transmembrane region" description="Helical" evidence="1">
    <location>
        <begin position="174"/>
        <end position="197"/>
    </location>
</feature>
<comment type="caution">
    <text evidence="2">The sequence shown here is derived from an EMBL/GenBank/DDBJ whole genome shotgun (WGS) entry which is preliminary data.</text>
</comment>
<evidence type="ECO:0000256" key="1">
    <source>
        <dbReference type="SAM" id="Phobius"/>
    </source>
</evidence>
<feature type="transmembrane region" description="Helical" evidence="1">
    <location>
        <begin position="233"/>
        <end position="251"/>
    </location>
</feature>
<dbReference type="GO" id="GO:0016020">
    <property type="term" value="C:membrane"/>
    <property type="evidence" value="ECO:0007669"/>
    <property type="project" value="InterPro"/>
</dbReference>
<gene>
    <name evidence="2" type="ORF">OH136_01905</name>
</gene>
<dbReference type="Proteomes" id="UP001208041">
    <property type="component" value="Unassembled WGS sequence"/>
</dbReference>
<protein>
    <submittedName>
        <fullName evidence="2">Cell division protein FtsX</fullName>
    </submittedName>
</protein>
<keyword evidence="1" id="KW-0812">Transmembrane</keyword>
<reference evidence="2" key="1">
    <citation type="submission" date="2022-10" db="EMBL/GenBank/DDBJ databases">
        <authorList>
            <person name="Yue Y."/>
        </authorList>
    </citation>
    <scope>NUCLEOTIDE SEQUENCE</scope>
    <source>
        <strain evidence="2">Z654</strain>
    </source>
</reference>
<name>A0AAE3IW56_9RHOB</name>
<keyword evidence="2" id="KW-0132">Cell division</keyword>
<feature type="transmembrane region" description="Helical" evidence="1">
    <location>
        <begin position="203"/>
        <end position="226"/>
    </location>
</feature>
<accession>A0AAE3IW56</accession>
<keyword evidence="1" id="KW-0472">Membrane</keyword>
<keyword evidence="3" id="KW-1185">Reference proteome</keyword>
<dbReference type="RefSeq" id="WP_263952137.1">
    <property type="nucleotide sequence ID" value="NZ_JAOYFC010000001.1"/>
</dbReference>
<feature type="transmembrane region" description="Helical" evidence="1">
    <location>
        <begin position="271"/>
        <end position="293"/>
    </location>
</feature>
<sequence>MNAFLSRIRALFDGDRASHSVVPPSGYTANLTVFTAAAMSFLAVFAIALSVATDRLADHWAGELARTATVRISAPADQVAAQTQAALRVLETTPGVAEARAFEAEEQMALLTPWFGPDLPVETLPIPQLIEVVEDEQGLDAEGLKLRLAAEVPGAIFDDHTRWRRPLVAAASRLQTLGLVSIVIIAGATAAMITLAANSALAANAQIIGVLRLVGARDIFIARAFVRRFTFRAFAGGVLGAVLATIALLFLPNTEEAGGFLTGLSFVGWNWLLPLAVPFLAGFVAYAATRFAALRVLKGLT</sequence>
<keyword evidence="2" id="KW-0131">Cell cycle</keyword>
<proteinExistence type="predicted"/>
<dbReference type="GO" id="GO:0051301">
    <property type="term" value="P:cell division"/>
    <property type="evidence" value="ECO:0007669"/>
    <property type="project" value="UniProtKB-KW"/>
</dbReference>
<feature type="transmembrane region" description="Helical" evidence="1">
    <location>
        <begin position="31"/>
        <end position="52"/>
    </location>
</feature>
<dbReference type="PANTHER" id="PTHR47755:SF1">
    <property type="entry name" value="CELL DIVISION PROTEIN FTSX"/>
    <property type="match status" value="1"/>
</dbReference>